<keyword evidence="2" id="KW-0411">Iron-sulfur</keyword>
<dbReference type="PANTHER" id="PTHR13932">
    <property type="entry name" value="COPROPORPHYRINIGEN III OXIDASE"/>
    <property type="match status" value="1"/>
</dbReference>
<dbReference type="GO" id="GO:0004109">
    <property type="term" value="F:coproporphyrinogen oxidase activity"/>
    <property type="evidence" value="ECO:0007669"/>
    <property type="project" value="InterPro"/>
</dbReference>
<dbReference type="CDD" id="cd01335">
    <property type="entry name" value="Radical_SAM"/>
    <property type="match status" value="1"/>
</dbReference>
<evidence type="ECO:0000313" key="4">
    <source>
        <dbReference type="EMBL" id="SHL85206.1"/>
    </source>
</evidence>
<dbReference type="GO" id="GO:0051539">
    <property type="term" value="F:4 iron, 4 sulfur cluster binding"/>
    <property type="evidence" value="ECO:0007669"/>
    <property type="project" value="UniProtKB-UniRule"/>
</dbReference>
<protein>
    <recommendedName>
        <fullName evidence="2">Heme chaperone HemW</fullName>
    </recommendedName>
</protein>
<dbReference type="SFLD" id="SFLDG01082">
    <property type="entry name" value="B12-binding_domain_containing"/>
    <property type="match status" value="1"/>
</dbReference>
<keyword evidence="5" id="KW-1185">Reference proteome</keyword>
<feature type="domain" description="Radical SAM core" evidence="3">
    <location>
        <begin position="18"/>
        <end position="253"/>
    </location>
</feature>
<dbReference type="InterPro" id="IPR010723">
    <property type="entry name" value="HemN_C"/>
</dbReference>
<proteinExistence type="inferred from homology"/>
<dbReference type="SFLD" id="SFLDF00288">
    <property type="entry name" value="HemN-like__clustered_with_nucl"/>
    <property type="match status" value="1"/>
</dbReference>
<dbReference type="InterPro" id="IPR004559">
    <property type="entry name" value="HemW-like"/>
</dbReference>
<evidence type="ECO:0000256" key="2">
    <source>
        <dbReference type="RuleBase" id="RU364116"/>
    </source>
</evidence>
<keyword evidence="2" id="KW-0004">4Fe-4S</keyword>
<gene>
    <name evidence="4" type="ORF">SAMN05444266_105221</name>
</gene>
<dbReference type="Gene3D" id="3.80.30.20">
    <property type="entry name" value="tm_1862 like domain"/>
    <property type="match status" value="1"/>
</dbReference>
<comment type="subcellular location">
    <subcellularLocation>
        <location evidence="2">Cytoplasm</location>
    </subcellularLocation>
</comment>
<name>A0A1M7E0H0_9BACT</name>
<evidence type="ECO:0000259" key="3">
    <source>
        <dbReference type="PROSITE" id="PS51918"/>
    </source>
</evidence>
<dbReference type="InterPro" id="IPR034505">
    <property type="entry name" value="Coproporphyrinogen-III_oxidase"/>
</dbReference>
<keyword evidence="2" id="KW-0949">S-adenosyl-L-methionine</keyword>
<dbReference type="SFLD" id="SFLDG01065">
    <property type="entry name" value="anaerobic_coproporphyrinogen-I"/>
    <property type="match status" value="1"/>
</dbReference>
<dbReference type="EMBL" id="FRBL01000005">
    <property type="protein sequence ID" value="SHL85206.1"/>
    <property type="molecule type" value="Genomic_DNA"/>
</dbReference>
<organism evidence="4 5">
    <name type="scientific">Chitinophaga jiangningensis</name>
    <dbReference type="NCBI Taxonomy" id="1419482"/>
    <lineage>
        <taxon>Bacteria</taxon>
        <taxon>Pseudomonadati</taxon>
        <taxon>Bacteroidota</taxon>
        <taxon>Chitinophagia</taxon>
        <taxon>Chitinophagales</taxon>
        <taxon>Chitinophagaceae</taxon>
        <taxon>Chitinophaga</taxon>
    </lineage>
</organism>
<keyword evidence="2" id="KW-0479">Metal-binding</keyword>
<dbReference type="InterPro" id="IPR006638">
    <property type="entry name" value="Elp3/MiaA/NifB-like_rSAM"/>
</dbReference>
<dbReference type="STRING" id="1419482.SAMN05444266_105221"/>
<dbReference type="InterPro" id="IPR058240">
    <property type="entry name" value="rSAM_sf"/>
</dbReference>
<dbReference type="GO" id="GO:0005737">
    <property type="term" value="C:cytoplasm"/>
    <property type="evidence" value="ECO:0007669"/>
    <property type="project" value="UniProtKB-SubCell"/>
</dbReference>
<dbReference type="SMART" id="SM00729">
    <property type="entry name" value="Elp3"/>
    <property type="match status" value="1"/>
</dbReference>
<dbReference type="NCBIfam" id="TIGR00539">
    <property type="entry name" value="hemN_rel"/>
    <property type="match status" value="1"/>
</dbReference>
<accession>A0A1M7E0H0</accession>
<comment type="similarity">
    <text evidence="1">Belongs to the anaerobic coproporphyrinogen-III oxidase family. HemW subfamily.</text>
</comment>
<dbReference type="SFLD" id="SFLDF00562">
    <property type="entry name" value="HemN-like__clustered_with_heat"/>
    <property type="match status" value="1"/>
</dbReference>
<dbReference type="InterPro" id="IPR023404">
    <property type="entry name" value="rSAM_horseshoe"/>
</dbReference>
<evidence type="ECO:0000256" key="1">
    <source>
        <dbReference type="ARBA" id="ARBA00006100"/>
    </source>
</evidence>
<sequence length="396" mass="44395">MFAKILKYSIVGPAPPRIRKAFMSGIYIHIPFCKQACYYCNFHFSTSVSQKDAMVSAIIREIELQQHYLGTDTVHTVYFGGGTPSLLAKGDIDAILEQLRRYFTIAADAEITLEANPDDLSMEKLLEMKLSGINRLSIGVQSFHEADLQWMNRAHNSQQAIDCITNAQAAGFSNITIDLIYGGPGLSDEGWEYNVQQAIRLGVPHLSCYALTVEPGTALDSFIRKKKMEAVDPEKAARHFELLMQWVEAAGYEHYEISNFALPGWHSRHNSSYWKGLSYLGLGPSAHSFNGHSRQWNVANNAVYIKRINAGEVPFEIETLTAEMQFNEYIMTSLRTSAGCDTGWVGERFGVDLARQLLANSREFIFKGWMVEADTHLRLTKAGRLFADGIAAELFI</sequence>
<dbReference type="AlphaFoldDB" id="A0A1M7E0H0"/>
<dbReference type="PANTHER" id="PTHR13932:SF5">
    <property type="entry name" value="RADICAL S-ADENOSYL METHIONINE DOMAIN-CONTAINING PROTEIN 1, MITOCHONDRIAL"/>
    <property type="match status" value="1"/>
</dbReference>
<dbReference type="Pfam" id="PF04055">
    <property type="entry name" value="Radical_SAM"/>
    <property type="match status" value="1"/>
</dbReference>
<dbReference type="GO" id="GO:0006779">
    <property type="term" value="P:porphyrin-containing compound biosynthetic process"/>
    <property type="evidence" value="ECO:0007669"/>
    <property type="project" value="InterPro"/>
</dbReference>
<dbReference type="Proteomes" id="UP000184420">
    <property type="component" value="Unassembled WGS sequence"/>
</dbReference>
<dbReference type="SUPFAM" id="SSF102114">
    <property type="entry name" value="Radical SAM enzymes"/>
    <property type="match status" value="1"/>
</dbReference>
<keyword evidence="2" id="KW-0963">Cytoplasm</keyword>
<comment type="function">
    <text evidence="2">Probably acts as a heme chaperone, transferring heme to an unknown acceptor. Binds one molecule of heme per monomer, possibly covalently. Binds 1 [4Fe-4S] cluster. The cluster is coordinated with 3 cysteines and an exchangeable S-adenosyl-L-methionine.</text>
</comment>
<keyword evidence="2" id="KW-0143">Chaperone</keyword>
<evidence type="ECO:0000313" key="5">
    <source>
        <dbReference type="Proteomes" id="UP000184420"/>
    </source>
</evidence>
<dbReference type="Pfam" id="PF06969">
    <property type="entry name" value="HemN_C"/>
    <property type="match status" value="1"/>
</dbReference>
<reference evidence="4 5" key="1">
    <citation type="submission" date="2016-11" db="EMBL/GenBank/DDBJ databases">
        <authorList>
            <person name="Jaros S."/>
            <person name="Januszkiewicz K."/>
            <person name="Wedrychowicz H."/>
        </authorList>
    </citation>
    <scope>NUCLEOTIDE SEQUENCE [LARGE SCALE GENOMIC DNA]</scope>
    <source>
        <strain evidence="4 5">DSM 27406</strain>
    </source>
</reference>
<dbReference type="PROSITE" id="PS51918">
    <property type="entry name" value="RADICAL_SAM"/>
    <property type="match status" value="1"/>
</dbReference>
<keyword evidence="2" id="KW-0349">Heme</keyword>
<dbReference type="InterPro" id="IPR007197">
    <property type="entry name" value="rSAM"/>
</dbReference>
<dbReference type="GO" id="GO:0046872">
    <property type="term" value="F:metal ion binding"/>
    <property type="evidence" value="ECO:0007669"/>
    <property type="project" value="UniProtKB-UniRule"/>
</dbReference>
<keyword evidence="2" id="KW-0408">Iron</keyword>
<dbReference type="SFLD" id="SFLDS00029">
    <property type="entry name" value="Radical_SAM"/>
    <property type="match status" value="1"/>
</dbReference>